<comment type="caution">
    <text evidence="1">The sequence shown here is derived from an EMBL/GenBank/DDBJ whole genome shotgun (WGS) entry which is preliminary data.</text>
</comment>
<reference evidence="1 2" key="1">
    <citation type="submission" date="2019-03" db="EMBL/GenBank/DDBJ databases">
        <title>Luteimonas zhaokaii sp.nov., isolated from the rectal contents of Plateau pika in Yushu, Qinghai Province, China.</title>
        <authorList>
            <person name="Zhang G."/>
        </authorList>
    </citation>
    <scope>NUCLEOTIDE SEQUENCE [LARGE SCALE GENOMIC DNA]</scope>
    <source>
        <strain evidence="1 2">B9</strain>
    </source>
</reference>
<keyword evidence="2" id="KW-1185">Reference proteome</keyword>
<evidence type="ECO:0000313" key="1">
    <source>
        <dbReference type="EMBL" id="TDK21513.1"/>
    </source>
</evidence>
<gene>
    <name evidence="1" type="ORF">E2F46_14865</name>
</gene>
<dbReference type="Proteomes" id="UP000294796">
    <property type="component" value="Unassembled WGS sequence"/>
</dbReference>
<evidence type="ECO:0008006" key="3">
    <source>
        <dbReference type="Google" id="ProtNLM"/>
    </source>
</evidence>
<accession>A0A4R5TL27</accession>
<proteinExistence type="predicted"/>
<evidence type="ECO:0000313" key="2">
    <source>
        <dbReference type="Proteomes" id="UP000294796"/>
    </source>
</evidence>
<name>A0A4R5TL27_9GAMM</name>
<dbReference type="RefSeq" id="WP_133323368.1">
    <property type="nucleotide sequence ID" value="NZ_SMTF01000016.1"/>
</dbReference>
<organism evidence="1 2">
    <name type="scientific">Luteimonas aestuarii</name>
    <dbReference type="NCBI Taxonomy" id="453837"/>
    <lineage>
        <taxon>Bacteria</taxon>
        <taxon>Pseudomonadati</taxon>
        <taxon>Pseudomonadota</taxon>
        <taxon>Gammaproteobacteria</taxon>
        <taxon>Lysobacterales</taxon>
        <taxon>Lysobacteraceae</taxon>
        <taxon>Luteimonas</taxon>
    </lineage>
</organism>
<dbReference type="EMBL" id="SMTF01000016">
    <property type="protein sequence ID" value="TDK21513.1"/>
    <property type="molecule type" value="Genomic_DNA"/>
</dbReference>
<dbReference type="AlphaFoldDB" id="A0A4R5TL27"/>
<sequence>MESRHPQRPQWTDRLQVAVLQVALVLALLFAFNGSGRAQGVETGACNETRATMAMPEAHPCLPTHLPAAAGIAATLAVQPAAVHPCNIARRVDVRAWRHEA</sequence>
<protein>
    <recommendedName>
        <fullName evidence="3">DUF2946 domain-containing protein</fullName>
    </recommendedName>
</protein>